<name>A0A1G7GP06_9RHOB</name>
<evidence type="ECO:0000313" key="9">
    <source>
        <dbReference type="EMBL" id="SDE89870.1"/>
    </source>
</evidence>
<feature type="transmembrane region" description="Helical" evidence="6">
    <location>
        <begin position="336"/>
        <end position="354"/>
    </location>
</feature>
<dbReference type="Pfam" id="PF00924">
    <property type="entry name" value="MS_channel_2nd"/>
    <property type="match status" value="1"/>
</dbReference>
<evidence type="ECO:0000313" key="10">
    <source>
        <dbReference type="Proteomes" id="UP000198994"/>
    </source>
</evidence>
<dbReference type="GO" id="GO:0008381">
    <property type="term" value="F:mechanosensitive monoatomic ion channel activity"/>
    <property type="evidence" value="ECO:0007669"/>
    <property type="project" value="UniProtKB-ARBA"/>
</dbReference>
<keyword evidence="4 6" id="KW-0472">Membrane</keyword>
<dbReference type="SUPFAM" id="SSF50182">
    <property type="entry name" value="Sm-like ribonucleoproteins"/>
    <property type="match status" value="1"/>
</dbReference>
<sequence>MPGFHKLLLAAAALLFAVTFHAPAMAQETESDYWFETDNLNPGLPPAPDGIDRETPRSSLESFLNTAREDNWDAAIHILDLSDLPLADQRANAEDLARDFLNLLERKIVIDWYGVPDRPDGLDSRLSSDRAMAGKPQKSILLWFVEVGGRPVPIRINRIKALGEEPVWVISKQTVDHLPALGATYGPSKLEQMMPEPLREPAFWGLRWWEVVGFPLGILITAFSGWLTYKLMSKGYNRNRRIAPESLLVATRGPIVLLVMTVVLSLISNNLFIFSGRIETVISPLTVMGIVVAVLWLVVNAADAILSRLVTFDGAELSAIGEGQEQRRSVATKVSAVRRFMLVVIAVVGVGVVLNEASVMQSLGISLLASAGTLTLLVAFAGRNILSNIMASLQISLNQSARIGDRITYKGHVCSVERIHFTFVQLRVWTGRRLIVPVSDFVDEPFENWTMQDHLTTFEVVLRLSHRADITPLRKKYHELLDEKGVPDNDDRSCLVTDHDMFGQTVLFLVPSEDPNTGWTFSCEMREALLREARKLDSEAEPLFPDSRPIEEAPDASGTMQRG</sequence>
<proteinExistence type="predicted"/>
<evidence type="ECO:0000256" key="7">
    <source>
        <dbReference type="SAM" id="SignalP"/>
    </source>
</evidence>
<evidence type="ECO:0000256" key="5">
    <source>
        <dbReference type="SAM" id="MobiDB-lite"/>
    </source>
</evidence>
<dbReference type="OrthoDB" id="9792218at2"/>
<dbReference type="AlphaFoldDB" id="A0A1G7GP06"/>
<feature type="transmembrane region" description="Helical" evidence="6">
    <location>
        <begin position="281"/>
        <end position="299"/>
    </location>
</feature>
<dbReference type="Gene3D" id="1.10.287.1260">
    <property type="match status" value="1"/>
</dbReference>
<feature type="transmembrane region" description="Helical" evidence="6">
    <location>
        <begin position="208"/>
        <end position="229"/>
    </location>
</feature>
<organism evidence="9 10">
    <name type="scientific">Salipiger thiooxidans</name>
    <dbReference type="NCBI Taxonomy" id="282683"/>
    <lineage>
        <taxon>Bacteria</taxon>
        <taxon>Pseudomonadati</taxon>
        <taxon>Pseudomonadota</taxon>
        <taxon>Alphaproteobacteria</taxon>
        <taxon>Rhodobacterales</taxon>
        <taxon>Roseobacteraceae</taxon>
        <taxon>Salipiger</taxon>
    </lineage>
</organism>
<evidence type="ECO:0000256" key="1">
    <source>
        <dbReference type="ARBA" id="ARBA00004370"/>
    </source>
</evidence>
<evidence type="ECO:0000256" key="2">
    <source>
        <dbReference type="ARBA" id="ARBA00022692"/>
    </source>
</evidence>
<comment type="subcellular location">
    <subcellularLocation>
        <location evidence="1">Membrane</location>
    </subcellularLocation>
</comment>
<keyword evidence="10" id="KW-1185">Reference proteome</keyword>
<evidence type="ECO:0000256" key="3">
    <source>
        <dbReference type="ARBA" id="ARBA00022989"/>
    </source>
</evidence>
<dbReference type="PANTHER" id="PTHR30566">
    <property type="entry name" value="YNAI-RELATED MECHANOSENSITIVE ION CHANNEL"/>
    <property type="match status" value="1"/>
</dbReference>
<dbReference type="InterPro" id="IPR010920">
    <property type="entry name" value="LSM_dom_sf"/>
</dbReference>
<dbReference type="RefSeq" id="WP_089960589.1">
    <property type="nucleotide sequence ID" value="NZ_FNAV01000009.1"/>
</dbReference>
<evidence type="ECO:0000256" key="4">
    <source>
        <dbReference type="ARBA" id="ARBA00023136"/>
    </source>
</evidence>
<gene>
    <name evidence="9" type="ORF">SAMN04488105_109120</name>
</gene>
<feature type="transmembrane region" description="Helical" evidence="6">
    <location>
        <begin position="249"/>
        <end position="275"/>
    </location>
</feature>
<dbReference type="InterPro" id="IPR006685">
    <property type="entry name" value="MscS_channel_2nd"/>
</dbReference>
<feature type="domain" description="Mechanosensitive ion channel MscS" evidence="8">
    <location>
        <begin position="384"/>
        <end position="450"/>
    </location>
</feature>
<dbReference type="GO" id="GO:0016020">
    <property type="term" value="C:membrane"/>
    <property type="evidence" value="ECO:0007669"/>
    <property type="project" value="UniProtKB-SubCell"/>
</dbReference>
<dbReference type="InterPro" id="IPR023408">
    <property type="entry name" value="MscS_beta-dom_sf"/>
</dbReference>
<feature type="transmembrane region" description="Helical" evidence="6">
    <location>
        <begin position="360"/>
        <end position="381"/>
    </location>
</feature>
<feature type="chain" id="PRO_5011643536" evidence="7">
    <location>
        <begin position="27"/>
        <end position="563"/>
    </location>
</feature>
<feature type="signal peptide" evidence="7">
    <location>
        <begin position="1"/>
        <end position="26"/>
    </location>
</feature>
<dbReference type="PANTHER" id="PTHR30566:SF25">
    <property type="entry name" value="INNER MEMBRANE PROTEIN"/>
    <property type="match status" value="1"/>
</dbReference>
<evidence type="ECO:0000259" key="8">
    <source>
        <dbReference type="Pfam" id="PF00924"/>
    </source>
</evidence>
<evidence type="ECO:0000256" key="6">
    <source>
        <dbReference type="SAM" id="Phobius"/>
    </source>
</evidence>
<dbReference type="Proteomes" id="UP000198994">
    <property type="component" value="Unassembled WGS sequence"/>
</dbReference>
<keyword evidence="7" id="KW-0732">Signal</keyword>
<dbReference type="EMBL" id="FNAV01000009">
    <property type="protein sequence ID" value="SDE89870.1"/>
    <property type="molecule type" value="Genomic_DNA"/>
</dbReference>
<protein>
    <submittedName>
        <fullName evidence="9">Small-conductance mechanosensitive channel</fullName>
    </submittedName>
</protein>
<feature type="region of interest" description="Disordered" evidence="5">
    <location>
        <begin position="538"/>
        <end position="563"/>
    </location>
</feature>
<keyword evidence="3 6" id="KW-1133">Transmembrane helix</keyword>
<accession>A0A1G7GP06</accession>
<reference evidence="10" key="1">
    <citation type="submission" date="2016-10" db="EMBL/GenBank/DDBJ databases">
        <authorList>
            <person name="Varghese N."/>
            <person name="Submissions S."/>
        </authorList>
    </citation>
    <scope>NUCLEOTIDE SEQUENCE [LARGE SCALE GENOMIC DNA]</scope>
    <source>
        <strain evidence="10">DSM 10146</strain>
    </source>
</reference>
<dbReference type="STRING" id="282683.SAMN04488105_109120"/>
<keyword evidence="2 6" id="KW-0812">Transmembrane</keyword>
<dbReference type="Gene3D" id="2.30.30.60">
    <property type="match status" value="1"/>
</dbReference>